<name>A0A2G5D5L1_AQUCA</name>
<dbReference type="InterPro" id="IPR012164">
    <property type="entry name" value="Rpa12/Rpb9/Rpc10/TFS"/>
</dbReference>
<dbReference type="GO" id="GO:0008270">
    <property type="term" value="F:zinc ion binding"/>
    <property type="evidence" value="ECO:0007669"/>
    <property type="project" value="UniProtKB-KW"/>
</dbReference>
<dbReference type="InterPro" id="IPR001529">
    <property type="entry name" value="Zn_ribbon_RPB9"/>
</dbReference>
<keyword evidence="6 8" id="KW-0804">Transcription</keyword>
<keyword evidence="2 8" id="KW-0240">DNA-directed RNA polymerase</keyword>
<sequence>MEFCPTCGNMLRYEPYNVEVKGRFFCRTCPYVCEIENKITIKHPVEKKVFQPIFDTNAAEKLANQTDGTCPSCHHGRAYFHMLQIRSADEPMSRFHKCCNCGYTWRED</sequence>
<accession>A0A2G5D5L1</accession>
<protein>
    <recommendedName>
        <fullName evidence="8">DNA-directed RNA polymerase subunit</fullName>
    </recommendedName>
</protein>
<keyword evidence="4 10" id="KW-0863">Zinc-finger</keyword>
<dbReference type="InterPro" id="IPR034014">
    <property type="entry name" value="Zn_ribbon_RPC11_C"/>
</dbReference>
<dbReference type="GO" id="GO:0006386">
    <property type="term" value="P:termination of RNA polymerase III transcription"/>
    <property type="evidence" value="ECO:0007669"/>
    <property type="project" value="TreeGrafter"/>
</dbReference>
<evidence type="ECO:0000313" key="13">
    <source>
        <dbReference type="EMBL" id="PIA38809.1"/>
    </source>
</evidence>
<keyword evidence="7 8" id="KW-0539">Nucleus</keyword>
<feature type="binding site" evidence="9">
    <location>
        <position position="7"/>
    </location>
    <ligand>
        <name>Zn(2+)</name>
        <dbReference type="ChEBI" id="CHEBI:29105"/>
        <label>1</label>
    </ligand>
</feature>
<keyword evidence="5 9" id="KW-0862">Zinc</keyword>
<dbReference type="Pfam" id="PF01096">
    <property type="entry name" value="Zn_ribbon_TFIIS"/>
    <property type="match status" value="1"/>
</dbReference>
<evidence type="ECO:0000256" key="6">
    <source>
        <dbReference type="ARBA" id="ARBA00023163"/>
    </source>
</evidence>
<dbReference type="SMART" id="SM00661">
    <property type="entry name" value="RPOL9"/>
    <property type="match status" value="1"/>
</dbReference>
<proteinExistence type="inferred from homology"/>
<dbReference type="PANTHER" id="PTHR11239:SF12">
    <property type="entry name" value="DNA-DIRECTED RNA POLYMERASE III SUBUNIT RPC10"/>
    <property type="match status" value="1"/>
</dbReference>
<dbReference type="Gene3D" id="2.20.25.10">
    <property type="match status" value="1"/>
</dbReference>
<organism evidence="13 14">
    <name type="scientific">Aquilegia coerulea</name>
    <name type="common">Rocky mountain columbine</name>
    <dbReference type="NCBI Taxonomy" id="218851"/>
    <lineage>
        <taxon>Eukaryota</taxon>
        <taxon>Viridiplantae</taxon>
        <taxon>Streptophyta</taxon>
        <taxon>Embryophyta</taxon>
        <taxon>Tracheophyta</taxon>
        <taxon>Spermatophyta</taxon>
        <taxon>Magnoliopsida</taxon>
        <taxon>Ranunculales</taxon>
        <taxon>Ranunculaceae</taxon>
        <taxon>Thalictroideae</taxon>
        <taxon>Aquilegia</taxon>
    </lineage>
</organism>
<dbReference type="PIRSF" id="PIRSF005586">
    <property type="entry name" value="RNApol_RpoM"/>
    <property type="match status" value="1"/>
</dbReference>
<dbReference type="PROSITE" id="PS51133">
    <property type="entry name" value="ZF_TFIIS_2"/>
    <property type="match status" value="1"/>
</dbReference>
<evidence type="ECO:0000256" key="2">
    <source>
        <dbReference type="ARBA" id="ARBA00022478"/>
    </source>
</evidence>
<feature type="binding site" evidence="9">
    <location>
        <position position="70"/>
    </location>
    <ligand>
        <name>Zn(2+)</name>
        <dbReference type="ChEBI" id="CHEBI:29105"/>
        <label>2</label>
    </ligand>
</feature>
<dbReference type="OrthoDB" id="282152at2759"/>
<dbReference type="InParanoid" id="A0A2G5D5L1"/>
<comment type="subcellular location">
    <subcellularLocation>
        <location evidence="1 8">Nucleus</location>
    </subcellularLocation>
</comment>
<dbReference type="SMART" id="SM00440">
    <property type="entry name" value="ZnF_C2C2"/>
    <property type="match status" value="1"/>
</dbReference>
<dbReference type="PANTHER" id="PTHR11239">
    <property type="entry name" value="DNA-DIRECTED RNA POLYMERASE"/>
    <property type="match status" value="1"/>
</dbReference>
<dbReference type="Pfam" id="PF02150">
    <property type="entry name" value="Zn_ribbon_RPB9"/>
    <property type="match status" value="1"/>
</dbReference>
<reference evidence="13 14" key="1">
    <citation type="submission" date="2017-09" db="EMBL/GenBank/DDBJ databases">
        <title>WGS assembly of Aquilegia coerulea Goldsmith.</title>
        <authorList>
            <person name="Hodges S."/>
            <person name="Kramer E."/>
            <person name="Nordborg M."/>
            <person name="Tomkins J."/>
            <person name="Borevitz J."/>
            <person name="Derieg N."/>
            <person name="Yan J."/>
            <person name="Mihaltcheva S."/>
            <person name="Hayes R.D."/>
            <person name="Rokhsar D."/>
        </authorList>
    </citation>
    <scope>NUCLEOTIDE SEQUENCE [LARGE SCALE GENOMIC DNA]</scope>
    <source>
        <strain evidence="14">cv. Goldsmith</strain>
    </source>
</reference>
<keyword evidence="3 9" id="KW-0479">Metal-binding</keyword>
<evidence type="ECO:0000259" key="12">
    <source>
        <dbReference type="PROSITE" id="PS51133"/>
    </source>
</evidence>
<dbReference type="InterPro" id="IPR019761">
    <property type="entry name" value="DNA-dir_RNA_pol-M_15_CS"/>
</dbReference>
<evidence type="ECO:0000256" key="10">
    <source>
        <dbReference type="PIRSR" id="PIRSR005586-2"/>
    </source>
</evidence>
<dbReference type="CDD" id="cd10509">
    <property type="entry name" value="Zn-ribbon_RPC11"/>
    <property type="match status" value="1"/>
</dbReference>
<feature type="binding site" evidence="9">
    <location>
        <position position="26"/>
    </location>
    <ligand>
        <name>Zn(2+)</name>
        <dbReference type="ChEBI" id="CHEBI:29105"/>
        <label>1</label>
    </ligand>
</feature>
<evidence type="ECO:0000313" key="14">
    <source>
        <dbReference type="Proteomes" id="UP000230069"/>
    </source>
</evidence>
<comment type="function">
    <text evidence="8">DNA-dependent RNA polymerase catalyzes the transcription of DNA into RNA using the four ribonucleoside triphosphates as substrates.</text>
</comment>
<evidence type="ECO:0000256" key="7">
    <source>
        <dbReference type="ARBA" id="ARBA00023242"/>
    </source>
</evidence>
<dbReference type="EMBL" id="KZ305044">
    <property type="protein sequence ID" value="PIA38809.1"/>
    <property type="molecule type" value="Genomic_DNA"/>
</dbReference>
<evidence type="ECO:0000256" key="8">
    <source>
        <dbReference type="PIRNR" id="PIRNR005586"/>
    </source>
</evidence>
<feature type="binding site" evidence="9">
    <location>
        <position position="29"/>
    </location>
    <ligand>
        <name>Zn(2+)</name>
        <dbReference type="ChEBI" id="CHEBI:29105"/>
        <label>1</label>
    </ligand>
</feature>
<evidence type="ECO:0000256" key="9">
    <source>
        <dbReference type="PIRSR" id="PIRSR005586-1"/>
    </source>
</evidence>
<feature type="zinc finger region" description="C4-type" evidence="10">
    <location>
        <begin position="4"/>
        <end position="29"/>
    </location>
</feature>
<dbReference type="PROSITE" id="PS01030">
    <property type="entry name" value="RNA_POL_M_15KD"/>
    <property type="match status" value="1"/>
</dbReference>
<keyword evidence="14" id="KW-1185">Reference proteome</keyword>
<gene>
    <name evidence="13" type="ORF">AQUCO_02700185v1</name>
</gene>
<evidence type="ECO:0000256" key="4">
    <source>
        <dbReference type="ARBA" id="ARBA00022771"/>
    </source>
</evidence>
<feature type="binding site" evidence="9">
    <location>
        <position position="4"/>
    </location>
    <ligand>
        <name>Zn(2+)</name>
        <dbReference type="ChEBI" id="CHEBI:29105"/>
        <label>1</label>
    </ligand>
</feature>
<feature type="binding site" evidence="9">
    <location>
        <position position="73"/>
    </location>
    <ligand>
        <name>Zn(2+)</name>
        <dbReference type="ChEBI" id="CHEBI:29105"/>
        <label>2</label>
    </ligand>
</feature>
<dbReference type="SUPFAM" id="SSF57783">
    <property type="entry name" value="Zinc beta-ribbon"/>
    <property type="match status" value="1"/>
</dbReference>
<dbReference type="GO" id="GO:0003899">
    <property type="term" value="F:DNA-directed RNA polymerase activity"/>
    <property type="evidence" value="ECO:0007669"/>
    <property type="project" value="InterPro"/>
</dbReference>
<dbReference type="Proteomes" id="UP000230069">
    <property type="component" value="Unassembled WGS sequence"/>
</dbReference>
<comment type="similarity">
    <text evidence="8 11">Belongs to the archaeal rpoM/eukaryotic RPA12/RPB9/RPC11 RNA polymerase family.</text>
</comment>
<evidence type="ECO:0000256" key="3">
    <source>
        <dbReference type="ARBA" id="ARBA00022723"/>
    </source>
</evidence>
<evidence type="ECO:0000256" key="5">
    <source>
        <dbReference type="ARBA" id="ARBA00022833"/>
    </source>
</evidence>
<dbReference type="PROSITE" id="PS00466">
    <property type="entry name" value="ZF_TFIIS_1"/>
    <property type="match status" value="1"/>
</dbReference>
<dbReference type="GO" id="GO:0005666">
    <property type="term" value="C:RNA polymerase III complex"/>
    <property type="evidence" value="ECO:0007669"/>
    <property type="project" value="TreeGrafter"/>
</dbReference>
<feature type="binding site" evidence="9">
    <location>
        <position position="98"/>
    </location>
    <ligand>
        <name>Zn(2+)</name>
        <dbReference type="ChEBI" id="CHEBI:29105"/>
        <label>2</label>
    </ligand>
</feature>
<evidence type="ECO:0000256" key="11">
    <source>
        <dbReference type="RuleBase" id="RU003474"/>
    </source>
</evidence>
<dbReference type="GO" id="GO:0003676">
    <property type="term" value="F:nucleic acid binding"/>
    <property type="evidence" value="ECO:0007669"/>
    <property type="project" value="InterPro"/>
</dbReference>
<dbReference type="InterPro" id="IPR001222">
    <property type="entry name" value="Znf_TFIIS"/>
</dbReference>
<feature type="binding site" evidence="9">
    <location>
        <position position="101"/>
    </location>
    <ligand>
        <name>Zn(2+)</name>
        <dbReference type="ChEBI" id="CHEBI:29105"/>
        <label>2</label>
    </ligand>
</feature>
<feature type="domain" description="TFIIS-type" evidence="12">
    <location>
        <begin position="66"/>
        <end position="106"/>
    </location>
</feature>
<dbReference type="FunCoup" id="A0A2G5D5L1">
    <property type="interactions" value="2840"/>
</dbReference>
<dbReference type="STRING" id="218851.A0A2G5D5L1"/>
<dbReference type="AlphaFoldDB" id="A0A2G5D5L1"/>
<evidence type="ECO:0000256" key="1">
    <source>
        <dbReference type="ARBA" id="ARBA00004123"/>
    </source>
</evidence>